<feature type="transmembrane region" description="Helical" evidence="6">
    <location>
        <begin position="190"/>
        <end position="208"/>
    </location>
</feature>
<feature type="domain" description="GGDEF" evidence="7">
    <location>
        <begin position="252"/>
        <end position="386"/>
    </location>
</feature>
<dbReference type="PROSITE" id="PS50887">
    <property type="entry name" value="GGDEF"/>
    <property type="match status" value="1"/>
</dbReference>
<dbReference type="EC" id="2.7.7.65" evidence="8"/>
<evidence type="ECO:0000256" key="4">
    <source>
        <dbReference type="ARBA" id="ARBA00022989"/>
    </source>
</evidence>
<dbReference type="SMART" id="SM00267">
    <property type="entry name" value="GGDEF"/>
    <property type="match status" value="1"/>
</dbReference>
<keyword evidence="3 6" id="KW-0812">Transmembrane</keyword>
<reference evidence="8" key="1">
    <citation type="submission" date="2023-06" db="EMBL/GenBank/DDBJ databases">
        <title>A Treasure from Seagulls: Isolation and Description of Aciduricobacillus qingdaonensis gen. nov., sp. nov., a Rare Obligately Uric Acid-utilizing Member in the Family Bacillaceae.</title>
        <authorList>
            <person name="Liu W."/>
            <person name="Wang B."/>
        </authorList>
    </citation>
    <scope>NUCLEOTIDE SEQUENCE</scope>
    <source>
        <strain evidence="8">44XB</strain>
    </source>
</reference>
<feature type="transmembrane region" description="Helical" evidence="6">
    <location>
        <begin position="62"/>
        <end position="80"/>
    </location>
</feature>
<keyword evidence="5 6" id="KW-0472">Membrane</keyword>
<protein>
    <submittedName>
        <fullName evidence="8">Diguanylate cyclase</fullName>
        <ecNumber evidence="8">2.7.7.65</ecNumber>
    </submittedName>
</protein>
<dbReference type="GO" id="GO:0052621">
    <property type="term" value="F:diguanylate cyclase activity"/>
    <property type="evidence" value="ECO:0007669"/>
    <property type="project" value="UniProtKB-EC"/>
</dbReference>
<feature type="transmembrane region" description="Helical" evidence="6">
    <location>
        <begin position="127"/>
        <end position="144"/>
    </location>
</feature>
<organism evidence="8 9">
    <name type="scientific">Aciduricibacillus chroicocephali</name>
    <dbReference type="NCBI Taxonomy" id="3054939"/>
    <lineage>
        <taxon>Bacteria</taxon>
        <taxon>Bacillati</taxon>
        <taxon>Bacillota</taxon>
        <taxon>Bacilli</taxon>
        <taxon>Bacillales</taxon>
        <taxon>Bacillaceae</taxon>
        <taxon>Aciduricibacillus</taxon>
    </lineage>
</organism>
<proteinExistence type="predicted"/>
<dbReference type="PANTHER" id="PTHR45138">
    <property type="entry name" value="REGULATORY COMPONENTS OF SENSORY TRANSDUCTION SYSTEM"/>
    <property type="match status" value="1"/>
</dbReference>
<comment type="subcellular location">
    <subcellularLocation>
        <location evidence="1">Cell membrane</location>
        <topology evidence="1">Multi-pass membrane protein</topology>
    </subcellularLocation>
</comment>
<feature type="transmembrane region" description="Helical" evidence="6">
    <location>
        <begin position="92"/>
        <end position="121"/>
    </location>
</feature>
<dbReference type="Pfam" id="PF00990">
    <property type="entry name" value="GGDEF"/>
    <property type="match status" value="1"/>
</dbReference>
<dbReference type="SUPFAM" id="SSF55073">
    <property type="entry name" value="Nucleotide cyclase"/>
    <property type="match status" value="1"/>
</dbReference>
<keyword evidence="9" id="KW-1185">Reference proteome</keyword>
<dbReference type="InterPro" id="IPR011620">
    <property type="entry name" value="Sig_transdc_His_kinase_LytS_TM"/>
</dbReference>
<evidence type="ECO:0000256" key="1">
    <source>
        <dbReference type="ARBA" id="ARBA00004651"/>
    </source>
</evidence>
<name>A0ABY9KUK4_9BACI</name>
<dbReference type="NCBIfam" id="TIGR00254">
    <property type="entry name" value="GGDEF"/>
    <property type="match status" value="1"/>
</dbReference>
<evidence type="ECO:0000256" key="3">
    <source>
        <dbReference type="ARBA" id="ARBA00022692"/>
    </source>
</evidence>
<evidence type="ECO:0000313" key="9">
    <source>
        <dbReference type="Proteomes" id="UP001180087"/>
    </source>
</evidence>
<dbReference type="RefSeq" id="WP_348027715.1">
    <property type="nucleotide sequence ID" value="NZ_CP129113.1"/>
</dbReference>
<dbReference type="InterPro" id="IPR050469">
    <property type="entry name" value="Diguanylate_Cyclase"/>
</dbReference>
<dbReference type="InterPro" id="IPR000160">
    <property type="entry name" value="GGDEF_dom"/>
</dbReference>
<dbReference type="Pfam" id="PF07694">
    <property type="entry name" value="5TM-5TMR_LYT"/>
    <property type="match status" value="1"/>
</dbReference>
<dbReference type="PANTHER" id="PTHR45138:SF9">
    <property type="entry name" value="DIGUANYLATE CYCLASE DGCM-RELATED"/>
    <property type="match status" value="1"/>
</dbReference>
<keyword evidence="4 6" id="KW-1133">Transmembrane helix</keyword>
<keyword evidence="2" id="KW-1003">Cell membrane</keyword>
<dbReference type="InterPro" id="IPR043128">
    <property type="entry name" value="Rev_trsase/Diguanyl_cyclase"/>
</dbReference>
<evidence type="ECO:0000259" key="7">
    <source>
        <dbReference type="PROSITE" id="PS50887"/>
    </source>
</evidence>
<gene>
    <name evidence="8" type="ORF">QR721_13095</name>
</gene>
<feature type="transmembrane region" description="Helical" evidence="6">
    <location>
        <begin position="156"/>
        <end position="178"/>
    </location>
</feature>
<dbReference type="Proteomes" id="UP001180087">
    <property type="component" value="Chromosome"/>
</dbReference>
<feature type="transmembrane region" description="Helical" evidence="6">
    <location>
        <begin position="21"/>
        <end position="42"/>
    </location>
</feature>
<sequence length="392" mass="44233">MWIELIDGMLLQSSDKFGKAGVPLFVDLFVNLSIIIALIFTYLQLKWQLFKRLKLNDKVSHLINGIAGGMLGLILLRFSIQVGDSTYIDLRYLPIILVTLHGGFRPAILSGAIIMAGRFYINHTYSAYMALLLMIISLTGFLLIRHYAKRGQPLYVTGASMVLFSNIAFTIVISLLIGDWDKLKVLFPNYWLFATVGGMASIFFVEHVRHSQYLLDKYELESTTDYLTGLNNVRQFDVMWNELIHGAVQRGENLSLLAIDIDHFKKVNDTYGHAGGDLVLAELAKVLRDNARSFDIVSRNGGEEFSVILQDCSKERALIIAERIRQGVEDHHFPLANGERIQITISIGVATYPETVYNPDQMREVADQCLYEAKRTGRNRVCTASAEQFAQK</sequence>
<accession>A0ABY9KUK4</accession>
<dbReference type="CDD" id="cd01949">
    <property type="entry name" value="GGDEF"/>
    <property type="match status" value="1"/>
</dbReference>
<dbReference type="InterPro" id="IPR029787">
    <property type="entry name" value="Nucleotide_cyclase"/>
</dbReference>
<keyword evidence="8" id="KW-0808">Transferase</keyword>
<dbReference type="EMBL" id="CP129113">
    <property type="protein sequence ID" value="WLV24561.1"/>
    <property type="molecule type" value="Genomic_DNA"/>
</dbReference>
<dbReference type="Gene3D" id="3.30.70.270">
    <property type="match status" value="1"/>
</dbReference>
<evidence type="ECO:0000313" key="8">
    <source>
        <dbReference type="EMBL" id="WLV24561.1"/>
    </source>
</evidence>
<evidence type="ECO:0000256" key="2">
    <source>
        <dbReference type="ARBA" id="ARBA00022475"/>
    </source>
</evidence>
<evidence type="ECO:0000256" key="6">
    <source>
        <dbReference type="SAM" id="Phobius"/>
    </source>
</evidence>
<evidence type="ECO:0000256" key="5">
    <source>
        <dbReference type="ARBA" id="ARBA00023136"/>
    </source>
</evidence>
<keyword evidence="8" id="KW-0548">Nucleotidyltransferase</keyword>